<name>A0A183MGW7_9TREM</name>
<dbReference type="PANTHER" id="PTHR12934:SF11">
    <property type="entry name" value="LARGE RIBOSOMAL SUBUNIT PROTEIN UL15M"/>
    <property type="match status" value="1"/>
</dbReference>
<evidence type="ECO:0000256" key="4">
    <source>
        <dbReference type="ARBA" id="ARBA00035299"/>
    </source>
</evidence>
<organism evidence="8 10">
    <name type="scientific">Schistosoma margrebowiei</name>
    <dbReference type="NCBI Taxonomy" id="48269"/>
    <lineage>
        <taxon>Eukaryota</taxon>
        <taxon>Metazoa</taxon>
        <taxon>Spiralia</taxon>
        <taxon>Lophotrochozoa</taxon>
        <taxon>Platyhelminthes</taxon>
        <taxon>Trematoda</taxon>
        <taxon>Digenea</taxon>
        <taxon>Strigeidida</taxon>
        <taxon>Schistosomatoidea</taxon>
        <taxon>Schistosomatidae</taxon>
        <taxon>Schistosoma</taxon>
    </lineage>
</organism>
<reference evidence="7 9" key="1">
    <citation type="submission" date="2018-11" db="EMBL/GenBank/DDBJ databases">
        <authorList>
            <consortium name="Pathogen Informatics"/>
        </authorList>
    </citation>
    <scope>NUCLEOTIDE SEQUENCE [LARGE SCALE GENOMIC DNA]</scope>
    <source>
        <strain evidence="7 9">Zambia</strain>
    </source>
</reference>
<accession>A0A183MGW7</accession>
<keyword evidence="9" id="KW-1185">Reference proteome</keyword>
<dbReference type="SUPFAM" id="SSF52080">
    <property type="entry name" value="Ribosomal proteins L15p and L18e"/>
    <property type="match status" value="1"/>
</dbReference>
<dbReference type="PANTHER" id="PTHR12934">
    <property type="entry name" value="50S RIBOSOMAL PROTEIN L15"/>
    <property type="match status" value="1"/>
</dbReference>
<dbReference type="InterPro" id="IPR005749">
    <property type="entry name" value="Ribosomal_uL15_bac-type"/>
</dbReference>
<dbReference type="GO" id="GO:0005762">
    <property type="term" value="C:mitochondrial large ribosomal subunit"/>
    <property type="evidence" value="ECO:0007669"/>
    <property type="project" value="TreeGrafter"/>
</dbReference>
<evidence type="ECO:0000313" key="9">
    <source>
        <dbReference type="Proteomes" id="UP000277204"/>
    </source>
</evidence>
<keyword evidence="3" id="KW-0687">Ribonucleoprotein</keyword>
<feature type="domain" description="Large ribosomal subunit protein uL15/eL18" evidence="6">
    <location>
        <begin position="88"/>
        <end position="166"/>
    </location>
</feature>
<evidence type="ECO:0000256" key="3">
    <source>
        <dbReference type="ARBA" id="ARBA00023274"/>
    </source>
</evidence>
<evidence type="ECO:0000259" key="6">
    <source>
        <dbReference type="Pfam" id="PF00828"/>
    </source>
</evidence>
<evidence type="ECO:0000256" key="5">
    <source>
        <dbReference type="ARBA" id="ARBA00035423"/>
    </source>
</evidence>
<evidence type="ECO:0000313" key="10">
    <source>
        <dbReference type="WBParaSite" id="SMRG1_47370.1"/>
    </source>
</evidence>
<dbReference type="GO" id="GO:0003735">
    <property type="term" value="F:structural constituent of ribosome"/>
    <property type="evidence" value="ECO:0007669"/>
    <property type="project" value="InterPro"/>
</dbReference>
<dbReference type="Proteomes" id="UP000050790">
    <property type="component" value="Unassembled WGS sequence"/>
</dbReference>
<keyword evidence="2" id="KW-0689">Ribosomal protein</keyword>
<dbReference type="EMBL" id="UZAI01016909">
    <property type="protein sequence ID" value="VDP17905.1"/>
    <property type="molecule type" value="Genomic_DNA"/>
</dbReference>
<dbReference type="Pfam" id="PF00828">
    <property type="entry name" value="Ribosomal_L27A"/>
    <property type="match status" value="1"/>
</dbReference>
<proteinExistence type="inferred from homology"/>
<evidence type="ECO:0000313" key="7">
    <source>
        <dbReference type="EMBL" id="VDP17905.1"/>
    </source>
</evidence>
<sequence length="291" mass="33039">MPTVDRALALLRKYPRVSPQNISDLPGSKPPKYHGLKRMRRGLGHRGASQFQAFPPLGILGAKTPFYLSVPKEPYNINSMSENNLHRISLLELQRLIDLNRINPLEPIDISTLCNTNLYRLNVDHDRQYGFHLTDEGIDNFVTPVNIEVQYASEEVIAAVERVGGIICNRYYDLYSVWVKSDPQGFFMKGIPIPKAKLPPNALIPFYADAESRGYLADPEAVAKSRIWLAQKYGYRPIDFSSSSESTRKLMSMRKDPRQIFHGLEPGWLVSIPDKAVLKPKSDLLDTYHKS</sequence>
<reference evidence="10" key="2">
    <citation type="submission" date="2023-11" db="UniProtKB">
        <authorList>
            <consortium name="WormBaseParasite"/>
        </authorList>
    </citation>
    <scope>IDENTIFICATION</scope>
</reference>
<gene>
    <name evidence="7" type="ORF">SMRZ_LOCUS15292</name>
</gene>
<dbReference type="Proteomes" id="UP000277204">
    <property type="component" value="Unassembled WGS sequence"/>
</dbReference>
<dbReference type="InterPro" id="IPR036227">
    <property type="entry name" value="Ribosomal_uL15/eL18_sf"/>
</dbReference>
<dbReference type="InterPro" id="IPR021131">
    <property type="entry name" value="Ribosomal_uL15/eL18"/>
</dbReference>
<dbReference type="GO" id="GO:0006412">
    <property type="term" value="P:translation"/>
    <property type="evidence" value="ECO:0007669"/>
    <property type="project" value="InterPro"/>
</dbReference>
<dbReference type="STRING" id="48269.A0A183MGW7"/>
<evidence type="ECO:0000256" key="2">
    <source>
        <dbReference type="ARBA" id="ARBA00022980"/>
    </source>
</evidence>
<protein>
    <recommendedName>
        <fullName evidence="4">Large ribosomal subunit protein uL15m</fullName>
    </recommendedName>
    <alternativeName>
        <fullName evidence="5">39S ribosomal protein L15, mitochondrial</fullName>
    </alternativeName>
</protein>
<dbReference type="OrthoDB" id="361383at2759"/>
<evidence type="ECO:0000256" key="1">
    <source>
        <dbReference type="ARBA" id="ARBA00007320"/>
    </source>
</evidence>
<comment type="similarity">
    <text evidence="1">Belongs to the universal ribosomal protein uL15 family.</text>
</comment>
<evidence type="ECO:0000313" key="8">
    <source>
        <dbReference type="Proteomes" id="UP000050790"/>
    </source>
</evidence>
<dbReference type="AlphaFoldDB" id="A0A183MGW7"/>
<dbReference type="WBParaSite" id="SMRG1_47370.1">
    <property type="protein sequence ID" value="SMRG1_47370.1"/>
    <property type="gene ID" value="SMRG1_47370"/>
</dbReference>